<gene>
    <name evidence="2" type="ORF">TW81_03410</name>
</gene>
<dbReference type="EMBL" id="JXXV01000007">
    <property type="protein sequence ID" value="KJY84587.1"/>
    <property type="molecule type" value="Genomic_DNA"/>
</dbReference>
<keyword evidence="1" id="KW-0732">Signal</keyword>
<dbReference type="STRING" id="579748.TW81_03410"/>
<proteinExistence type="predicted"/>
<evidence type="ECO:0008006" key="4">
    <source>
        <dbReference type="Google" id="ProtNLM"/>
    </source>
</evidence>
<dbReference type="AlphaFoldDB" id="A0A0F4NN79"/>
<feature type="chain" id="PRO_5002473073" description="Lipoprotein" evidence="1">
    <location>
        <begin position="21"/>
        <end position="162"/>
    </location>
</feature>
<feature type="signal peptide" evidence="1">
    <location>
        <begin position="1"/>
        <end position="20"/>
    </location>
</feature>
<dbReference type="RefSeq" id="WP_045954330.1">
    <property type="nucleotide sequence ID" value="NZ_JXXV01000007.1"/>
</dbReference>
<accession>A0A0F4NN79</accession>
<evidence type="ECO:0000256" key="1">
    <source>
        <dbReference type="SAM" id="SignalP"/>
    </source>
</evidence>
<comment type="caution">
    <text evidence="2">The sequence shown here is derived from an EMBL/GenBank/DDBJ whole genome shotgun (WGS) entry which is preliminary data.</text>
</comment>
<keyword evidence="3" id="KW-1185">Reference proteome</keyword>
<dbReference type="PATRIC" id="fig|579748.3.peg.708"/>
<name>A0A0F4NN79_9VIBR</name>
<evidence type="ECO:0000313" key="2">
    <source>
        <dbReference type="EMBL" id="KJY84587.1"/>
    </source>
</evidence>
<reference evidence="2 3" key="1">
    <citation type="journal article" date="2015" name="BMC Genomics">
        <title>Genome mining reveals unlocked bioactive potential of marine Gram-negative bacteria.</title>
        <authorList>
            <person name="Machado H."/>
            <person name="Sonnenschein E.C."/>
            <person name="Melchiorsen J."/>
            <person name="Gram L."/>
        </authorList>
    </citation>
    <scope>NUCLEOTIDE SEQUENCE [LARGE SCALE GENOMIC DNA]</scope>
    <source>
        <strain evidence="2 3">S2757</strain>
    </source>
</reference>
<sequence length="162" mass="18524">MFRCKTIGAVVLCFSSFSNACYWNQKETSALSLMLIDSDTSCFSVFDLESTTSLSDQAFGDLHQAEREDYSSYWLDWLFGTDSNPLISNRASSNYFGLGVWVPSELEKQMKAMDIEDWIKSHGVQFSVGFGDVQSGKPRVRIDYRWHDQYDGDVMMQVEVPF</sequence>
<organism evidence="2 3">
    <name type="scientific">Vibrio galatheae</name>
    <dbReference type="NCBI Taxonomy" id="579748"/>
    <lineage>
        <taxon>Bacteria</taxon>
        <taxon>Pseudomonadati</taxon>
        <taxon>Pseudomonadota</taxon>
        <taxon>Gammaproteobacteria</taxon>
        <taxon>Vibrionales</taxon>
        <taxon>Vibrionaceae</taxon>
        <taxon>Vibrio</taxon>
    </lineage>
</organism>
<dbReference type="Proteomes" id="UP000033673">
    <property type="component" value="Unassembled WGS sequence"/>
</dbReference>
<protein>
    <recommendedName>
        <fullName evidence="4">Lipoprotein</fullName>
    </recommendedName>
</protein>
<evidence type="ECO:0000313" key="3">
    <source>
        <dbReference type="Proteomes" id="UP000033673"/>
    </source>
</evidence>